<dbReference type="HOGENOM" id="CLU_1725734_0_0_1"/>
<dbReference type="KEGG" id="ehx:EMIHUDRAFT_244765"/>
<dbReference type="AlphaFoldDB" id="A0A0D3IZK8"/>
<proteinExistence type="predicted"/>
<dbReference type="EnsemblProtists" id="EOD16693">
    <property type="protein sequence ID" value="EOD16693"/>
    <property type="gene ID" value="EMIHUDRAFT_244765"/>
</dbReference>
<keyword evidence="2" id="KW-1185">Reference proteome</keyword>
<accession>A0A0D3IZK8</accession>
<evidence type="ECO:0000313" key="1">
    <source>
        <dbReference type="EnsemblProtists" id="EOD16693"/>
    </source>
</evidence>
<sequence>MLHTSLGGPSEEYAAGWTILRPFVTRAASGDVSDGSSAAIKACVPPRALAPLYQGSPLALQHLSAGAAPESHLRSAGGELRYALRKQAALLQAAHLLSEHAFYSSCDPVPGLLPGQRDGSTGALDLSGLSAPRLQATGAQLHRLVMRNFGRD</sequence>
<evidence type="ECO:0000313" key="2">
    <source>
        <dbReference type="Proteomes" id="UP000013827"/>
    </source>
</evidence>
<dbReference type="GeneID" id="17262835"/>
<protein>
    <submittedName>
        <fullName evidence="1">Uncharacterized protein</fullName>
    </submittedName>
</protein>
<organism evidence="1 2">
    <name type="scientific">Emiliania huxleyi (strain CCMP1516)</name>
    <dbReference type="NCBI Taxonomy" id="280463"/>
    <lineage>
        <taxon>Eukaryota</taxon>
        <taxon>Haptista</taxon>
        <taxon>Haptophyta</taxon>
        <taxon>Prymnesiophyceae</taxon>
        <taxon>Isochrysidales</taxon>
        <taxon>Noelaerhabdaceae</taxon>
        <taxon>Emiliania</taxon>
    </lineage>
</organism>
<dbReference type="Proteomes" id="UP000013827">
    <property type="component" value="Unassembled WGS sequence"/>
</dbReference>
<dbReference type="PaxDb" id="2903-EOD16693"/>
<reference evidence="1" key="2">
    <citation type="submission" date="2024-10" db="UniProtKB">
        <authorList>
            <consortium name="EnsemblProtists"/>
        </authorList>
    </citation>
    <scope>IDENTIFICATION</scope>
</reference>
<reference evidence="2" key="1">
    <citation type="journal article" date="2013" name="Nature">
        <title>Pan genome of the phytoplankton Emiliania underpins its global distribution.</title>
        <authorList>
            <person name="Read B.A."/>
            <person name="Kegel J."/>
            <person name="Klute M.J."/>
            <person name="Kuo A."/>
            <person name="Lefebvre S.C."/>
            <person name="Maumus F."/>
            <person name="Mayer C."/>
            <person name="Miller J."/>
            <person name="Monier A."/>
            <person name="Salamov A."/>
            <person name="Young J."/>
            <person name="Aguilar M."/>
            <person name="Claverie J.M."/>
            <person name="Frickenhaus S."/>
            <person name="Gonzalez K."/>
            <person name="Herman E.K."/>
            <person name="Lin Y.C."/>
            <person name="Napier J."/>
            <person name="Ogata H."/>
            <person name="Sarno A.F."/>
            <person name="Shmutz J."/>
            <person name="Schroeder D."/>
            <person name="de Vargas C."/>
            <person name="Verret F."/>
            <person name="von Dassow P."/>
            <person name="Valentin K."/>
            <person name="Van de Peer Y."/>
            <person name="Wheeler G."/>
            <person name="Dacks J.B."/>
            <person name="Delwiche C.F."/>
            <person name="Dyhrman S.T."/>
            <person name="Glockner G."/>
            <person name="John U."/>
            <person name="Richards T."/>
            <person name="Worden A.Z."/>
            <person name="Zhang X."/>
            <person name="Grigoriev I.V."/>
            <person name="Allen A.E."/>
            <person name="Bidle K."/>
            <person name="Borodovsky M."/>
            <person name="Bowler C."/>
            <person name="Brownlee C."/>
            <person name="Cock J.M."/>
            <person name="Elias M."/>
            <person name="Gladyshev V.N."/>
            <person name="Groth M."/>
            <person name="Guda C."/>
            <person name="Hadaegh A."/>
            <person name="Iglesias-Rodriguez M.D."/>
            <person name="Jenkins J."/>
            <person name="Jones B.M."/>
            <person name="Lawson T."/>
            <person name="Leese F."/>
            <person name="Lindquist E."/>
            <person name="Lobanov A."/>
            <person name="Lomsadze A."/>
            <person name="Malik S.B."/>
            <person name="Marsh M.E."/>
            <person name="Mackinder L."/>
            <person name="Mock T."/>
            <person name="Mueller-Roeber B."/>
            <person name="Pagarete A."/>
            <person name="Parker M."/>
            <person name="Probert I."/>
            <person name="Quesneville H."/>
            <person name="Raines C."/>
            <person name="Rensing S.A."/>
            <person name="Riano-Pachon D.M."/>
            <person name="Richier S."/>
            <person name="Rokitta S."/>
            <person name="Shiraiwa Y."/>
            <person name="Soanes D.M."/>
            <person name="van der Giezen M."/>
            <person name="Wahlund T.M."/>
            <person name="Williams B."/>
            <person name="Wilson W."/>
            <person name="Wolfe G."/>
            <person name="Wurch L.L."/>
        </authorList>
    </citation>
    <scope>NUCLEOTIDE SEQUENCE</scope>
</reference>
<name>A0A0D3IZK8_EMIH1</name>
<dbReference type="RefSeq" id="XP_005769122.1">
    <property type="nucleotide sequence ID" value="XM_005769065.1"/>
</dbReference>